<evidence type="ECO:0000256" key="2">
    <source>
        <dbReference type="SAM" id="MobiDB-lite"/>
    </source>
</evidence>
<evidence type="ECO:0000256" key="1">
    <source>
        <dbReference type="ARBA" id="ARBA00005721"/>
    </source>
</evidence>
<keyword evidence="4" id="KW-1185">Reference proteome</keyword>
<dbReference type="InterPro" id="IPR005531">
    <property type="entry name" value="Asp23"/>
</dbReference>
<feature type="region of interest" description="Disordered" evidence="2">
    <location>
        <begin position="1"/>
        <end position="96"/>
    </location>
</feature>
<feature type="compositionally biased region" description="Pro residues" evidence="2">
    <location>
        <begin position="69"/>
        <end position="87"/>
    </location>
</feature>
<dbReference type="PANTHER" id="PTHR34297">
    <property type="entry name" value="HYPOTHETICAL CYTOSOLIC PROTEIN-RELATED"/>
    <property type="match status" value="1"/>
</dbReference>
<accession>A0A4R4NX64</accession>
<feature type="compositionally biased region" description="Pro residues" evidence="2">
    <location>
        <begin position="1"/>
        <end position="10"/>
    </location>
</feature>
<reference evidence="3 4" key="1">
    <citation type="submission" date="2019-03" db="EMBL/GenBank/DDBJ databases">
        <title>Draft genome sequences of novel Actinobacteria.</title>
        <authorList>
            <person name="Sahin N."/>
            <person name="Ay H."/>
            <person name="Saygin H."/>
        </authorList>
    </citation>
    <scope>NUCLEOTIDE SEQUENCE [LARGE SCALE GENOMIC DNA]</scope>
    <source>
        <strain evidence="3 4">DSM 45347</strain>
    </source>
</reference>
<comment type="caution">
    <text evidence="3">The sequence shown here is derived from an EMBL/GenBank/DDBJ whole genome shotgun (WGS) entry which is preliminary data.</text>
</comment>
<dbReference type="Proteomes" id="UP000295431">
    <property type="component" value="Unassembled WGS sequence"/>
</dbReference>
<evidence type="ECO:0000313" key="3">
    <source>
        <dbReference type="EMBL" id="TDC13704.1"/>
    </source>
</evidence>
<dbReference type="OrthoDB" id="3482525at2"/>
<protein>
    <submittedName>
        <fullName evidence="3">Asp23/Gls24 family envelope stress response protein</fullName>
    </submittedName>
</protein>
<organism evidence="3 4">
    <name type="scientific">Actinomadura bangladeshensis</name>
    <dbReference type="NCBI Taxonomy" id="453573"/>
    <lineage>
        <taxon>Bacteria</taxon>
        <taxon>Bacillati</taxon>
        <taxon>Actinomycetota</taxon>
        <taxon>Actinomycetes</taxon>
        <taxon>Streptosporangiales</taxon>
        <taxon>Thermomonosporaceae</taxon>
        <taxon>Actinomadura</taxon>
    </lineage>
</organism>
<name>A0A4R4NX64_9ACTN</name>
<feature type="compositionally biased region" description="Basic and acidic residues" evidence="2">
    <location>
        <begin position="40"/>
        <end position="52"/>
    </location>
</feature>
<proteinExistence type="inferred from homology"/>
<sequence>MPSRPPPRPCPETRARVTFPGGLRHHGHPNRTLGAIMTGPDRRQTEGVEPRPDPGSAPYFPGMRGRPGSTPPRGTPLPAPPAPPAGTPPAGGASQATAVPMTMHGSPGDVTVAVEGRITVDDAVLEKIAALAALEVAGVSGPAPAGTRVASDDDGATVDLAIAVEYGCVIKDVAQAVQANVARVIGMMLGTRVAAVNVSVADVRMPAAPPRPRAGGAQTARA</sequence>
<gene>
    <name evidence="3" type="ORF">E1284_19280</name>
</gene>
<dbReference type="Pfam" id="PF03780">
    <property type="entry name" value="Asp23"/>
    <property type="match status" value="1"/>
</dbReference>
<evidence type="ECO:0000313" key="4">
    <source>
        <dbReference type="Proteomes" id="UP000295431"/>
    </source>
</evidence>
<dbReference type="EMBL" id="SMJW01000093">
    <property type="protein sequence ID" value="TDC13704.1"/>
    <property type="molecule type" value="Genomic_DNA"/>
</dbReference>
<comment type="similarity">
    <text evidence="1">Belongs to the asp23 family.</text>
</comment>
<dbReference type="AlphaFoldDB" id="A0A4R4NX64"/>